<name>A0A381TDM0_9ZZZZ</name>
<organism evidence="8">
    <name type="scientific">marine metagenome</name>
    <dbReference type="NCBI Taxonomy" id="408172"/>
    <lineage>
        <taxon>unclassified sequences</taxon>
        <taxon>metagenomes</taxon>
        <taxon>ecological metagenomes</taxon>
    </lineage>
</organism>
<dbReference type="Pfam" id="PF13241">
    <property type="entry name" value="NAD_binding_7"/>
    <property type="match status" value="1"/>
</dbReference>
<proteinExistence type="predicted"/>
<evidence type="ECO:0000256" key="3">
    <source>
        <dbReference type="ARBA" id="ARBA00023002"/>
    </source>
</evidence>
<gene>
    <name evidence="8" type="ORF">METZ01_LOCUS67044</name>
</gene>
<dbReference type="Pfam" id="PF10414">
    <property type="entry name" value="CysG_dimeriser"/>
    <property type="match status" value="1"/>
</dbReference>
<dbReference type="PANTHER" id="PTHR35330:SF1">
    <property type="entry name" value="SIROHEME BIOSYNTHESIS PROTEIN MET8"/>
    <property type="match status" value="1"/>
</dbReference>
<keyword evidence="5" id="KW-0627">Porphyrin biosynthesis</keyword>
<dbReference type="UniPathway" id="UPA00262">
    <property type="reaction ID" value="UER00222"/>
</dbReference>
<dbReference type="GO" id="GO:0004325">
    <property type="term" value="F:ferrochelatase activity"/>
    <property type="evidence" value="ECO:0007669"/>
    <property type="project" value="InterPro"/>
</dbReference>
<comment type="pathway">
    <text evidence="1">Porphyrin-containing compound metabolism; siroheme biosynthesis; sirohydrochlorin from precorrin-2: step 1/1.</text>
</comment>
<dbReference type="Gene3D" id="3.30.160.110">
    <property type="entry name" value="Siroheme synthase, domain 2"/>
    <property type="match status" value="1"/>
</dbReference>
<dbReference type="InterPro" id="IPR006367">
    <property type="entry name" value="Sirohaem_synthase_N"/>
</dbReference>
<protein>
    <recommendedName>
        <fullName evidence="2">precorrin-2 dehydrogenase</fullName>
        <ecNumber evidence="2">1.3.1.76</ecNumber>
    </recommendedName>
</protein>
<dbReference type="InterPro" id="IPR036291">
    <property type="entry name" value="NAD(P)-bd_dom_sf"/>
</dbReference>
<dbReference type="GO" id="GO:0019354">
    <property type="term" value="P:siroheme biosynthetic process"/>
    <property type="evidence" value="ECO:0007669"/>
    <property type="project" value="UniProtKB-UniPathway"/>
</dbReference>
<comment type="catalytic activity">
    <reaction evidence="6">
        <text>precorrin-2 + NAD(+) = sirohydrochlorin + NADH + 2 H(+)</text>
        <dbReference type="Rhea" id="RHEA:15613"/>
        <dbReference type="ChEBI" id="CHEBI:15378"/>
        <dbReference type="ChEBI" id="CHEBI:57540"/>
        <dbReference type="ChEBI" id="CHEBI:57945"/>
        <dbReference type="ChEBI" id="CHEBI:58351"/>
        <dbReference type="ChEBI" id="CHEBI:58827"/>
        <dbReference type="EC" id="1.3.1.76"/>
    </reaction>
</comment>
<dbReference type="InterPro" id="IPR019478">
    <property type="entry name" value="Sirohaem_synthase_dimer_dom"/>
</dbReference>
<evidence type="ECO:0000259" key="7">
    <source>
        <dbReference type="Pfam" id="PF10414"/>
    </source>
</evidence>
<dbReference type="GO" id="GO:0043115">
    <property type="term" value="F:precorrin-2 dehydrogenase activity"/>
    <property type="evidence" value="ECO:0007669"/>
    <property type="project" value="UniProtKB-EC"/>
</dbReference>
<evidence type="ECO:0000256" key="1">
    <source>
        <dbReference type="ARBA" id="ARBA00005010"/>
    </source>
</evidence>
<dbReference type="NCBIfam" id="TIGR01470">
    <property type="entry name" value="cysG_Nterm"/>
    <property type="match status" value="1"/>
</dbReference>
<evidence type="ECO:0000313" key="8">
    <source>
        <dbReference type="EMBL" id="SVA14190.1"/>
    </source>
</evidence>
<dbReference type="Gene3D" id="3.40.50.720">
    <property type="entry name" value="NAD(P)-binding Rossmann-like Domain"/>
    <property type="match status" value="1"/>
</dbReference>
<dbReference type="SUPFAM" id="SSF75615">
    <property type="entry name" value="Siroheme synthase middle domains-like"/>
    <property type="match status" value="1"/>
</dbReference>
<dbReference type="InterPro" id="IPR037115">
    <property type="entry name" value="Sirohaem_synt_dimer_dom_sf"/>
</dbReference>
<accession>A0A381TDM0</accession>
<dbReference type="EMBL" id="UINC01004420">
    <property type="protein sequence ID" value="SVA14190.1"/>
    <property type="molecule type" value="Genomic_DNA"/>
</dbReference>
<evidence type="ECO:0000256" key="5">
    <source>
        <dbReference type="ARBA" id="ARBA00023244"/>
    </source>
</evidence>
<reference evidence="8" key="1">
    <citation type="submission" date="2018-05" db="EMBL/GenBank/DDBJ databases">
        <authorList>
            <person name="Lanie J.A."/>
            <person name="Ng W.-L."/>
            <person name="Kazmierczak K.M."/>
            <person name="Andrzejewski T.M."/>
            <person name="Davidsen T.M."/>
            <person name="Wayne K.J."/>
            <person name="Tettelin H."/>
            <person name="Glass J.I."/>
            <person name="Rusch D."/>
            <person name="Podicherti R."/>
            <person name="Tsui H.-C.T."/>
            <person name="Winkler M.E."/>
        </authorList>
    </citation>
    <scope>NUCLEOTIDE SEQUENCE</scope>
</reference>
<keyword evidence="4" id="KW-0520">NAD</keyword>
<dbReference type="PANTHER" id="PTHR35330">
    <property type="entry name" value="SIROHEME BIOSYNTHESIS PROTEIN MET8"/>
    <property type="match status" value="1"/>
</dbReference>
<dbReference type="Gene3D" id="1.10.8.210">
    <property type="entry name" value="Sirohaem synthase, dimerisation domain"/>
    <property type="match status" value="1"/>
</dbReference>
<dbReference type="SUPFAM" id="SSF51735">
    <property type="entry name" value="NAD(P)-binding Rossmann-fold domains"/>
    <property type="match status" value="1"/>
</dbReference>
<dbReference type="AlphaFoldDB" id="A0A381TDM0"/>
<sequence length="224" mass="25319">MDLLPVFMNLHDQLCLVTGGSPLAFQKIQLLLKTGAKIHLHSHDKLCNEVEVLLQQNLINLIQANLEDLDLRNYKLIIATSDDFESNQSIAALAQKNNTPINVVDQPELCSFLVPSIVDRSPLIVAVSSCGKSPTFSRFIRNKISDFLPESYGPLAAMLGEFRNRMKPFLLTYEAKKEFWLRMIFSSPVVELFISGEKDSARIILEKEVEQYSKHNKVLSEQAD</sequence>
<dbReference type="EC" id="1.3.1.76" evidence="2"/>
<keyword evidence="3" id="KW-0560">Oxidoreductase</keyword>
<evidence type="ECO:0000256" key="2">
    <source>
        <dbReference type="ARBA" id="ARBA00012400"/>
    </source>
</evidence>
<feature type="domain" description="Sirohaem synthase dimerisation" evidence="7">
    <location>
        <begin position="151"/>
        <end position="207"/>
    </location>
</feature>
<dbReference type="InterPro" id="IPR028161">
    <property type="entry name" value="Met8-like"/>
</dbReference>
<evidence type="ECO:0000256" key="4">
    <source>
        <dbReference type="ARBA" id="ARBA00023027"/>
    </source>
</evidence>
<evidence type="ECO:0000256" key="6">
    <source>
        <dbReference type="ARBA" id="ARBA00047561"/>
    </source>
</evidence>